<dbReference type="EMBL" id="FQXM01000010">
    <property type="protein sequence ID" value="SHH71151.1"/>
    <property type="molecule type" value="Genomic_DNA"/>
</dbReference>
<dbReference type="Pfam" id="PF23400">
    <property type="entry name" value="CARF_Card1"/>
    <property type="match status" value="1"/>
</dbReference>
<sequence length="383" mass="44622">MECETLINIIDDFNYHNIVASLQVKAKSVVFIYKGSRKEKEILSDLKTFYNEKMPQINFCSCIIEEVNMLSLEEILDNYDKNKTLVNISGGTKLQSLYLYKASQNKEFKAIVIHEEKDEMLEIKERDVLLIQDNLEDLLVFDYVKSSGGKILKDESEFVKDEGIKKIINYVLENYEDWKILKKVFVNPNIIKHSESNPYLINISLSSSNNYEKNILTKFVNHMNKEKITKEINRNKNLITLKFNTREIKNFLFKTGSWLEVLTHEIVNDINSIKDVKSGVVFLWDENNHHVKNEIDVLATSAEKLFYISCKDTSHYDEDTLNELYVYSKKIGGEQVKKILVTTSDPNKTSTFSRAKEMDIEIVIFKGNMQDFKNKLKKAIEEN</sequence>
<reference evidence="3 4" key="1">
    <citation type="submission" date="2016-11" db="EMBL/GenBank/DDBJ databases">
        <authorList>
            <person name="Jaros S."/>
            <person name="Januszkiewicz K."/>
            <person name="Wedrychowicz H."/>
        </authorList>
    </citation>
    <scope>NUCLEOTIDE SEQUENCE [LARGE SCALE GENOMIC DNA]</scope>
    <source>
        <strain evidence="3 4">DSM 8605</strain>
    </source>
</reference>
<dbReference type="InterPro" id="IPR015093">
    <property type="entry name" value="Card1_endonucl_dom"/>
</dbReference>
<feature type="domain" description="Card1 endonuclease" evidence="1">
    <location>
        <begin position="253"/>
        <end position="377"/>
    </location>
</feature>
<dbReference type="InterPro" id="IPR011856">
    <property type="entry name" value="tRNA_endonuc-like_dom_sf"/>
</dbReference>
<keyword evidence="4" id="KW-1185">Reference proteome</keyword>
<dbReference type="RefSeq" id="WP_073338423.1">
    <property type="nucleotide sequence ID" value="NZ_FQXM01000010.1"/>
</dbReference>
<name>A0A1M5V7E6_9CLOT</name>
<organism evidence="3 4">
    <name type="scientific">Clostridium grantii DSM 8605</name>
    <dbReference type="NCBI Taxonomy" id="1121316"/>
    <lineage>
        <taxon>Bacteria</taxon>
        <taxon>Bacillati</taxon>
        <taxon>Bacillota</taxon>
        <taxon>Clostridia</taxon>
        <taxon>Eubacteriales</taxon>
        <taxon>Clostridiaceae</taxon>
        <taxon>Clostridium</taxon>
    </lineage>
</organism>
<protein>
    <recommendedName>
        <fullName evidence="5">DUF1887 domain-containing protein</fullName>
    </recommendedName>
</protein>
<accession>A0A1M5V7E6</accession>
<evidence type="ECO:0000313" key="3">
    <source>
        <dbReference type="EMBL" id="SHH71151.1"/>
    </source>
</evidence>
<dbReference type="AlphaFoldDB" id="A0A1M5V7E6"/>
<evidence type="ECO:0008006" key="5">
    <source>
        <dbReference type="Google" id="ProtNLM"/>
    </source>
</evidence>
<evidence type="ECO:0000259" key="2">
    <source>
        <dbReference type="Pfam" id="PF23400"/>
    </source>
</evidence>
<dbReference type="InterPro" id="IPR011335">
    <property type="entry name" value="Restrct_endonuc-II-like"/>
</dbReference>
<proteinExistence type="predicted"/>
<dbReference type="STRING" id="1121316.SAMN02745207_02144"/>
<evidence type="ECO:0000259" key="1">
    <source>
        <dbReference type="Pfam" id="PF09002"/>
    </source>
</evidence>
<gene>
    <name evidence="3" type="ORF">SAMN02745207_02144</name>
</gene>
<dbReference type="Gene3D" id="3.40.50.10770">
    <property type="entry name" value="Hypothetical protein VC1899 like domain (Restriction endonuclease-like)"/>
    <property type="match status" value="1"/>
</dbReference>
<dbReference type="SUPFAM" id="SSF52980">
    <property type="entry name" value="Restriction endonuclease-like"/>
    <property type="match status" value="1"/>
</dbReference>
<dbReference type="Proteomes" id="UP000184447">
    <property type="component" value="Unassembled WGS sequence"/>
</dbReference>
<dbReference type="Gene3D" id="3.40.1350.10">
    <property type="match status" value="1"/>
</dbReference>
<dbReference type="InterPro" id="IPR056339">
    <property type="entry name" value="CARF_Card1"/>
</dbReference>
<dbReference type="OrthoDB" id="1904635at2"/>
<evidence type="ECO:0000313" key="4">
    <source>
        <dbReference type="Proteomes" id="UP000184447"/>
    </source>
</evidence>
<feature type="domain" description="Card1 CARF" evidence="2">
    <location>
        <begin position="6"/>
        <end position="111"/>
    </location>
</feature>
<dbReference type="Pfam" id="PF09002">
    <property type="entry name" value="Card1_endonuc"/>
    <property type="match status" value="1"/>
</dbReference>
<dbReference type="GO" id="GO:0003676">
    <property type="term" value="F:nucleic acid binding"/>
    <property type="evidence" value="ECO:0007669"/>
    <property type="project" value="InterPro"/>
</dbReference>